<evidence type="ECO:0000313" key="5">
    <source>
        <dbReference type="RefSeq" id="XP_003746458.1"/>
    </source>
</evidence>
<dbReference type="Gene3D" id="3.10.20.90">
    <property type="entry name" value="Phosphatidylinositol 3-kinase Catalytic Subunit, Chain A, domain 1"/>
    <property type="match status" value="1"/>
</dbReference>
<dbReference type="GO" id="GO:0005634">
    <property type="term" value="C:nucleus"/>
    <property type="evidence" value="ECO:0007669"/>
    <property type="project" value="TreeGrafter"/>
</dbReference>
<feature type="region of interest" description="Disordered" evidence="1">
    <location>
        <begin position="145"/>
        <end position="186"/>
    </location>
</feature>
<feature type="domain" description="SEP" evidence="3">
    <location>
        <begin position="189"/>
        <end position="254"/>
    </location>
</feature>
<dbReference type="InterPro" id="IPR009060">
    <property type="entry name" value="UBA-like_sf"/>
</dbReference>
<dbReference type="InterPro" id="IPR036241">
    <property type="entry name" value="NSFL1C_SEP_dom_sf"/>
</dbReference>
<dbReference type="SUPFAM" id="SSF46934">
    <property type="entry name" value="UBA-like"/>
    <property type="match status" value="1"/>
</dbReference>
<proteinExistence type="predicted"/>
<evidence type="ECO:0000259" key="3">
    <source>
        <dbReference type="PROSITE" id="PS51399"/>
    </source>
</evidence>
<dbReference type="InterPro" id="IPR001012">
    <property type="entry name" value="UBX_dom"/>
</dbReference>
<dbReference type="Gene3D" id="1.10.8.10">
    <property type="entry name" value="DNA helicase RuvA subunit, C-terminal domain"/>
    <property type="match status" value="1"/>
</dbReference>
<dbReference type="InterPro" id="IPR029071">
    <property type="entry name" value="Ubiquitin-like_domsf"/>
</dbReference>
<sequence length="381" mass="41090">MSSNSSAVDELIQYFIDVTGVESNRAKFCLDSANWDLELALSSFYEDPPAGSAAGDSPSAEPPPIPPFPKADPVEKASGEPSAMSRMFTFRDLNKNDGSDSDEEGQRFFAGGSEHSGQQVVGPPGRKKINADDLVQSVFDQAKAHGATAADAEPESRAAPAFSGTGFRLGTEDTPESASRATTSRVSPLRSMTVNLWSNGFSIDDGPLRRYDTPEGQEFIDSIKKSVIPAELVSLAQGGEVNVDLRDRHHEEYVAPKKVVVAFVGEGHRLGNIEPPVVPSGSPPEDPKACEEQASQAIKFDPSKPATNVQIRLADGSRLIAKVNHSNTVNDLRQYIVTARPQYAASTFILMTTFPNRELEDGQKTVEEEKLMGAVVVQKLK</sequence>
<dbReference type="SMART" id="SM00553">
    <property type="entry name" value="SEP"/>
    <property type="match status" value="1"/>
</dbReference>
<dbReference type="PROSITE" id="PS50033">
    <property type="entry name" value="UBX"/>
    <property type="match status" value="1"/>
</dbReference>
<reference evidence="5" key="1">
    <citation type="submission" date="2025-08" db="UniProtKB">
        <authorList>
            <consortium name="RefSeq"/>
        </authorList>
    </citation>
    <scope>IDENTIFICATION</scope>
</reference>
<evidence type="ECO:0000256" key="1">
    <source>
        <dbReference type="SAM" id="MobiDB-lite"/>
    </source>
</evidence>
<dbReference type="AlphaFoldDB" id="A0AAJ6QWM9"/>
<dbReference type="GO" id="GO:0043161">
    <property type="term" value="P:proteasome-mediated ubiquitin-dependent protein catabolic process"/>
    <property type="evidence" value="ECO:0007669"/>
    <property type="project" value="TreeGrafter"/>
</dbReference>
<dbReference type="GO" id="GO:0005829">
    <property type="term" value="C:cytosol"/>
    <property type="evidence" value="ECO:0007669"/>
    <property type="project" value="TreeGrafter"/>
</dbReference>
<dbReference type="GO" id="GO:0043130">
    <property type="term" value="F:ubiquitin binding"/>
    <property type="evidence" value="ECO:0007669"/>
    <property type="project" value="TreeGrafter"/>
</dbReference>
<dbReference type="SMART" id="SM00166">
    <property type="entry name" value="UBX"/>
    <property type="match status" value="1"/>
</dbReference>
<dbReference type="PANTHER" id="PTHR23333:SF20">
    <property type="entry name" value="NSFL1 COFACTOR P47"/>
    <property type="match status" value="1"/>
</dbReference>
<dbReference type="GeneID" id="100904241"/>
<accession>A0AAJ6QWM9</accession>
<dbReference type="GO" id="GO:0007030">
    <property type="term" value="P:Golgi organization"/>
    <property type="evidence" value="ECO:0007669"/>
    <property type="project" value="TreeGrafter"/>
</dbReference>
<dbReference type="Proteomes" id="UP000694867">
    <property type="component" value="Unplaced"/>
</dbReference>
<gene>
    <name evidence="5" type="primary">LOC100904241</name>
</gene>
<evidence type="ECO:0000259" key="2">
    <source>
        <dbReference type="PROSITE" id="PS50033"/>
    </source>
</evidence>
<dbReference type="Pfam" id="PF08059">
    <property type="entry name" value="SEP"/>
    <property type="match status" value="1"/>
</dbReference>
<dbReference type="FunFam" id="3.30.420.210:FF:000002">
    <property type="entry name" value="UBX domain-containing protein 1"/>
    <property type="match status" value="1"/>
</dbReference>
<feature type="compositionally biased region" description="Pro residues" evidence="1">
    <location>
        <begin position="60"/>
        <end position="70"/>
    </location>
</feature>
<dbReference type="GO" id="GO:0000045">
    <property type="term" value="P:autophagosome assembly"/>
    <property type="evidence" value="ECO:0007669"/>
    <property type="project" value="TreeGrafter"/>
</dbReference>
<dbReference type="PANTHER" id="PTHR23333">
    <property type="entry name" value="UBX DOMAIN CONTAINING PROTEIN"/>
    <property type="match status" value="1"/>
</dbReference>
<dbReference type="PROSITE" id="PS51399">
    <property type="entry name" value="SEP"/>
    <property type="match status" value="1"/>
</dbReference>
<feature type="compositionally biased region" description="Low complexity" evidence="1">
    <location>
        <begin position="48"/>
        <end position="59"/>
    </location>
</feature>
<dbReference type="Pfam" id="PF14555">
    <property type="entry name" value="UBA_4"/>
    <property type="match status" value="1"/>
</dbReference>
<organism evidence="4 5">
    <name type="scientific">Galendromus occidentalis</name>
    <name type="common">western predatory mite</name>
    <dbReference type="NCBI Taxonomy" id="34638"/>
    <lineage>
        <taxon>Eukaryota</taxon>
        <taxon>Metazoa</taxon>
        <taxon>Ecdysozoa</taxon>
        <taxon>Arthropoda</taxon>
        <taxon>Chelicerata</taxon>
        <taxon>Arachnida</taxon>
        <taxon>Acari</taxon>
        <taxon>Parasitiformes</taxon>
        <taxon>Mesostigmata</taxon>
        <taxon>Gamasina</taxon>
        <taxon>Phytoseioidea</taxon>
        <taxon>Phytoseiidae</taxon>
        <taxon>Typhlodrominae</taxon>
        <taxon>Galendromus</taxon>
    </lineage>
</organism>
<dbReference type="SUPFAM" id="SSF54236">
    <property type="entry name" value="Ubiquitin-like"/>
    <property type="match status" value="1"/>
</dbReference>
<evidence type="ECO:0000313" key="4">
    <source>
        <dbReference type="Proteomes" id="UP000694867"/>
    </source>
</evidence>
<dbReference type="InterPro" id="IPR012989">
    <property type="entry name" value="SEP_domain"/>
</dbReference>
<feature type="compositionally biased region" description="Polar residues" evidence="1">
    <location>
        <begin position="176"/>
        <end position="186"/>
    </location>
</feature>
<feature type="region of interest" description="Disordered" evidence="1">
    <location>
        <begin position="48"/>
        <end position="128"/>
    </location>
</feature>
<dbReference type="KEGG" id="goe:100904241"/>
<dbReference type="SUPFAM" id="SSF102848">
    <property type="entry name" value="NSFL1 (p97 ATPase) cofactor p47, SEP domain"/>
    <property type="match status" value="1"/>
</dbReference>
<dbReference type="Pfam" id="PF00789">
    <property type="entry name" value="UBX"/>
    <property type="match status" value="1"/>
</dbReference>
<dbReference type="GO" id="GO:0061025">
    <property type="term" value="P:membrane fusion"/>
    <property type="evidence" value="ECO:0007669"/>
    <property type="project" value="TreeGrafter"/>
</dbReference>
<name>A0AAJ6QWM9_9ACAR</name>
<dbReference type="GO" id="GO:0031468">
    <property type="term" value="P:nuclear membrane reassembly"/>
    <property type="evidence" value="ECO:0007669"/>
    <property type="project" value="TreeGrafter"/>
</dbReference>
<dbReference type="Gene3D" id="3.30.420.210">
    <property type="entry name" value="SEP domain"/>
    <property type="match status" value="1"/>
</dbReference>
<dbReference type="RefSeq" id="XP_003746458.1">
    <property type="nucleotide sequence ID" value="XM_003746410.2"/>
</dbReference>
<keyword evidence="4" id="KW-1185">Reference proteome</keyword>
<protein>
    <submittedName>
        <fullName evidence="5">NSFL1 cofactor p47</fullName>
    </submittedName>
</protein>
<dbReference type="CDD" id="cd14348">
    <property type="entry name" value="UBA_p47"/>
    <property type="match status" value="1"/>
</dbReference>
<feature type="domain" description="UBX" evidence="2">
    <location>
        <begin position="302"/>
        <end position="379"/>
    </location>
</feature>